<keyword evidence="1" id="KW-0812">Transmembrane</keyword>
<dbReference type="InterPro" id="IPR021315">
    <property type="entry name" value="Gap/Sap"/>
</dbReference>
<evidence type="ECO:0000313" key="3">
    <source>
        <dbReference type="Proteomes" id="UP000199013"/>
    </source>
</evidence>
<feature type="transmembrane region" description="Helical" evidence="1">
    <location>
        <begin position="33"/>
        <end position="56"/>
    </location>
</feature>
<keyword evidence="1" id="KW-1133">Transmembrane helix</keyword>
<protein>
    <recommendedName>
        <fullName evidence="4">GAP family protein</fullName>
    </recommendedName>
</protein>
<dbReference type="EMBL" id="FLUV01000841">
    <property type="protein sequence ID" value="SBW21396.1"/>
    <property type="molecule type" value="Genomic_DNA"/>
</dbReference>
<keyword evidence="3" id="KW-1185">Reference proteome</keyword>
<accession>A0A1C3NWS8</accession>
<keyword evidence="1" id="KW-0472">Membrane</keyword>
<dbReference type="Proteomes" id="UP000199013">
    <property type="component" value="Unassembled WGS sequence"/>
</dbReference>
<feature type="transmembrane region" description="Helical" evidence="1">
    <location>
        <begin position="6"/>
        <end position="26"/>
    </location>
</feature>
<proteinExistence type="predicted"/>
<gene>
    <name evidence="2" type="ORF">FDG2_1995</name>
</gene>
<name>A0A1C3NWS8_9ACTN</name>
<evidence type="ECO:0008006" key="4">
    <source>
        <dbReference type="Google" id="ProtNLM"/>
    </source>
</evidence>
<dbReference type="AlphaFoldDB" id="A0A1C3NWS8"/>
<reference evidence="3" key="1">
    <citation type="submission" date="2016-02" db="EMBL/GenBank/DDBJ databases">
        <authorList>
            <person name="Wibberg D."/>
        </authorList>
    </citation>
    <scope>NUCLEOTIDE SEQUENCE [LARGE SCALE GENOMIC DNA]</scope>
</reference>
<feature type="transmembrane region" description="Helical" evidence="1">
    <location>
        <begin position="76"/>
        <end position="95"/>
    </location>
</feature>
<evidence type="ECO:0000313" key="2">
    <source>
        <dbReference type="EMBL" id="SBW21396.1"/>
    </source>
</evidence>
<dbReference type="Pfam" id="PF11139">
    <property type="entry name" value="SfLAP"/>
    <property type="match status" value="1"/>
</dbReference>
<feature type="transmembrane region" description="Helical" evidence="1">
    <location>
        <begin position="122"/>
        <end position="142"/>
    </location>
</feature>
<organism evidence="2 3">
    <name type="scientific">Candidatus Protofrankia californiensis</name>
    <dbReference type="NCBI Taxonomy" id="1839754"/>
    <lineage>
        <taxon>Bacteria</taxon>
        <taxon>Bacillati</taxon>
        <taxon>Actinomycetota</taxon>
        <taxon>Actinomycetes</taxon>
        <taxon>Frankiales</taxon>
        <taxon>Frankiaceae</taxon>
        <taxon>Protofrankia</taxon>
    </lineage>
</organism>
<evidence type="ECO:0000256" key="1">
    <source>
        <dbReference type="SAM" id="Phobius"/>
    </source>
</evidence>
<feature type="transmembrane region" description="Helical" evidence="1">
    <location>
        <begin position="148"/>
        <end position="173"/>
    </location>
</feature>
<sequence>MSFQILPLAITMMAGPQIMSAIVFVTTEKAIRLSLAFLSAVAIATSLGVAIATGLASLVDNGVSLDDSDRADSAASIIQIVLVGLLLVAAVRSYLGRRTAEQPKWLGALVTADAKKAFETGFLLILLFPSDIVVLLTVGVNLQRADPALGVALAFIAATVLVAGLPLLAYLLFRRRAERAMPKVRNWMSAQSWLVNIIVYVFFIVLILSSG</sequence>
<feature type="transmembrane region" description="Helical" evidence="1">
    <location>
        <begin position="193"/>
        <end position="210"/>
    </location>
</feature>